<dbReference type="PROSITE" id="PS50893">
    <property type="entry name" value="ABC_TRANSPORTER_2"/>
    <property type="match status" value="2"/>
</dbReference>
<dbReference type="Pfam" id="PF00664">
    <property type="entry name" value="ABC_membrane"/>
    <property type="match status" value="1"/>
</dbReference>
<dbReference type="FunFam" id="1.20.1560.10:FF:000066">
    <property type="entry name" value="ABC multidrug transporter (Eurofung)"/>
    <property type="match status" value="1"/>
</dbReference>
<evidence type="ECO:0000256" key="9">
    <source>
        <dbReference type="ARBA" id="ARBA00023136"/>
    </source>
</evidence>
<proteinExistence type="inferred from homology"/>
<comment type="subcellular location">
    <subcellularLocation>
        <location evidence="1">Cell membrane</location>
        <topology evidence="1">Multi-pass membrane protein</topology>
    </subcellularLocation>
</comment>
<feature type="transmembrane region" description="Helical" evidence="12">
    <location>
        <begin position="153"/>
        <end position="173"/>
    </location>
</feature>
<keyword evidence="6" id="KW-0547">Nucleotide-binding</keyword>
<accession>A0A2J6SBS9</accession>
<evidence type="ECO:0000256" key="11">
    <source>
        <dbReference type="SAM" id="MobiDB-lite"/>
    </source>
</evidence>
<reference evidence="15 16" key="1">
    <citation type="submission" date="2016-04" db="EMBL/GenBank/DDBJ databases">
        <title>A degradative enzymes factory behind the ericoid mycorrhizal symbiosis.</title>
        <authorList>
            <consortium name="DOE Joint Genome Institute"/>
            <person name="Martino E."/>
            <person name="Morin E."/>
            <person name="Grelet G."/>
            <person name="Kuo A."/>
            <person name="Kohler A."/>
            <person name="Daghino S."/>
            <person name="Barry K."/>
            <person name="Choi C."/>
            <person name="Cichocki N."/>
            <person name="Clum A."/>
            <person name="Copeland A."/>
            <person name="Hainaut M."/>
            <person name="Haridas S."/>
            <person name="Labutti K."/>
            <person name="Lindquist E."/>
            <person name="Lipzen A."/>
            <person name="Khouja H.-R."/>
            <person name="Murat C."/>
            <person name="Ohm R."/>
            <person name="Olson A."/>
            <person name="Spatafora J."/>
            <person name="Veneault-Fourrey C."/>
            <person name="Henrissat B."/>
            <person name="Grigoriev I."/>
            <person name="Martin F."/>
            <person name="Perotto S."/>
        </authorList>
    </citation>
    <scope>NUCLEOTIDE SEQUENCE [LARGE SCALE GENOMIC DNA]</scope>
    <source>
        <strain evidence="15 16">F</strain>
    </source>
</reference>
<dbReference type="EMBL" id="KZ613937">
    <property type="protein sequence ID" value="PMD48214.1"/>
    <property type="molecule type" value="Genomic_DNA"/>
</dbReference>
<dbReference type="GO" id="GO:0016887">
    <property type="term" value="F:ATP hydrolysis activity"/>
    <property type="evidence" value="ECO:0007669"/>
    <property type="project" value="InterPro"/>
</dbReference>
<evidence type="ECO:0000256" key="5">
    <source>
        <dbReference type="ARBA" id="ARBA00022692"/>
    </source>
</evidence>
<feature type="transmembrane region" description="Helical" evidence="12">
    <location>
        <begin position="1101"/>
        <end position="1124"/>
    </location>
</feature>
<evidence type="ECO:0000256" key="2">
    <source>
        <dbReference type="ARBA" id="ARBA00009726"/>
    </source>
</evidence>
<evidence type="ECO:0000259" key="14">
    <source>
        <dbReference type="PROSITE" id="PS50929"/>
    </source>
</evidence>
<dbReference type="FunFam" id="1.20.1560.10:FF:000055">
    <property type="entry name" value="ABC multidrug transporter (Eurofung)"/>
    <property type="match status" value="1"/>
</dbReference>
<dbReference type="InterPro" id="IPR003593">
    <property type="entry name" value="AAA+_ATPase"/>
</dbReference>
<evidence type="ECO:0000256" key="10">
    <source>
        <dbReference type="ARBA" id="ARBA00023180"/>
    </source>
</evidence>
<feature type="transmembrane region" description="Helical" evidence="12">
    <location>
        <begin position="129"/>
        <end position="147"/>
    </location>
</feature>
<feature type="transmembrane region" description="Helical" evidence="12">
    <location>
        <begin position="487"/>
        <end position="509"/>
    </location>
</feature>
<dbReference type="Gene3D" id="1.20.1560.10">
    <property type="entry name" value="ABC transporter type 1, transmembrane domain"/>
    <property type="match status" value="2"/>
</dbReference>
<dbReference type="Pfam" id="PF00005">
    <property type="entry name" value="ABC_tran"/>
    <property type="match status" value="2"/>
</dbReference>
<protein>
    <submittedName>
        <fullName evidence="15">Canalicular multispecific organic anion transporter 1</fullName>
    </submittedName>
</protein>
<evidence type="ECO:0000256" key="4">
    <source>
        <dbReference type="ARBA" id="ARBA00022475"/>
    </source>
</evidence>
<keyword evidence="7" id="KW-0067">ATP-binding</keyword>
<feature type="transmembrane region" description="Helical" evidence="12">
    <location>
        <begin position="399"/>
        <end position="418"/>
    </location>
</feature>
<dbReference type="PANTHER" id="PTHR24223:SF399">
    <property type="entry name" value="ABC TRANSPORTER ATNG"/>
    <property type="match status" value="1"/>
</dbReference>
<feature type="transmembrane region" description="Helical" evidence="12">
    <location>
        <begin position="98"/>
        <end position="117"/>
    </location>
</feature>
<evidence type="ECO:0000313" key="15">
    <source>
        <dbReference type="EMBL" id="PMD48214.1"/>
    </source>
</evidence>
<evidence type="ECO:0000256" key="1">
    <source>
        <dbReference type="ARBA" id="ARBA00004651"/>
    </source>
</evidence>
<dbReference type="PANTHER" id="PTHR24223">
    <property type="entry name" value="ATP-BINDING CASSETTE SUB-FAMILY C"/>
    <property type="match status" value="1"/>
</dbReference>
<comment type="similarity">
    <text evidence="2">Belongs to the ABC transporter superfamily. ABCC family. Conjugate transporter (TC 3.A.1.208) subfamily.</text>
</comment>
<dbReference type="InterPro" id="IPR036640">
    <property type="entry name" value="ABC1_TM_sf"/>
</dbReference>
<dbReference type="Gene3D" id="3.40.50.300">
    <property type="entry name" value="P-loop containing nucleotide triphosphate hydrolases"/>
    <property type="match status" value="2"/>
</dbReference>
<feature type="domain" description="ABC transporter" evidence="13">
    <location>
        <begin position="603"/>
        <end position="830"/>
    </location>
</feature>
<evidence type="ECO:0000259" key="13">
    <source>
        <dbReference type="PROSITE" id="PS50893"/>
    </source>
</evidence>
<feature type="domain" description="ABC transmembrane type-1" evidence="14">
    <location>
        <begin position="272"/>
        <end position="547"/>
    </location>
</feature>
<keyword evidence="16" id="KW-1185">Reference proteome</keyword>
<evidence type="ECO:0000256" key="7">
    <source>
        <dbReference type="ARBA" id="ARBA00022840"/>
    </source>
</evidence>
<dbReference type="STRING" id="1149755.A0A2J6SBS9"/>
<dbReference type="SUPFAM" id="SSF52540">
    <property type="entry name" value="P-loop containing nucleoside triphosphate hydrolases"/>
    <property type="match status" value="2"/>
</dbReference>
<dbReference type="GO" id="GO:0005886">
    <property type="term" value="C:plasma membrane"/>
    <property type="evidence" value="ECO:0007669"/>
    <property type="project" value="UniProtKB-SubCell"/>
</dbReference>
<keyword evidence="3" id="KW-0813">Transport</keyword>
<feature type="transmembrane region" description="Helical" evidence="12">
    <location>
        <begin position="914"/>
        <end position="937"/>
    </location>
</feature>
<feature type="transmembrane region" description="Helical" evidence="12">
    <location>
        <begin position="304"/>
        <end position="325"/>
    </location>
</feature>
<organism evidence="15 16">
    <name type="scientific">Hyaloscypha variabilis (strain UAMH 11265 / GT02V1 / F)</name>
    <name type="common">Meliniomyces variabilis</name>
    <dbReference type="NCBI Taxonomy" id="1149755"/>
    <lineage>
        <taxon>Eukaryota</taxon>
        <taxon>Fungi</taxon>
        <taxon>Dikarya</taxon>
        <taxon>Ascomycota</taxon>
        <taxon>Pezizomycotina</taxon>
        <taxon>Leotiomycetes</taxon>
        <taxon>Helotiales</taxon>
        <taxon>Hyaloscyphaceae</taxon>
        <taxon>Hyaloscypha</taxon>
        <taxon>Hyaloscypha variabilis</taxon>
    </lineage>
</organism>
<dbReference type="PROSITE" id="PS50929">
    <property type="entry name" value="ABC_TM1F"/>
    <property type="match status" value="2"/>
</dbReference>
<dbReference type="InterPro" id="IPR011527">
    <property type="entry name" value="ABC1_TM_dom"/>
</dbReference>
<dbReference type="Proteomes" id="UP000235786">
    <property type="component" value="Unassembled WGS sequence"/>
</dbReference>
<dbReference type="SMART" id="SM00382">
    <property type="entry name" value="AAA"/>
    <property type="match status" value="2"/>
</dbReference>
<dbReference type="CDD" id="cd18579">
    <property type="entry name" value="ABC_6TM_ABCC_D1"/>
    <property type="match status" value="1"/>
</dbReference>
<keyword evidence="10" id="KW-0325">Glycoprotein</keyword>
<feature type="transmembrane region" description="Helical" evidence="12">
    <location>
        <begin position="873"/>
        <end position="894"/>
    </location>
</feature>
<evidence type="ECO:0000256" key="8">
    <source>
        <dbReference type="ARBA" id="ARBA00022989"/>
    </source>
</evidence>
<dbReference type="InterPro" id="IPR056227">
    <property type="entry name" value="TMD0_ABC"/>
</dbReference>
<dbReference type="InterPro" id="IPR027417">
    <property type="entry name" value="P-loop_NTPase"/>
</dbReference>
<feature type="domain" description="ABC transmembrane type-1" evidence="14">
    <location>
        <begin position="880"/>
        <end position="1159"/>
    </location>
</feature>
<feature type="transmembrane region" description="Helical" evidence="12">
    <location>
        <begin position="521"/>
        <end position="539"/>
    </location>
</feature>
<dbReference type="GO" id="GO:0140359">
    <property type="term" value="F:ABC-type transporter activity"/>
    <property type="evidence" value="ECO:0007669"/>
    <property type="project" value="InterPro"/>
</dbReference>
<keyword evidence="4" id="KW-1003">Cell membrane</keyword>
<dbReference type="InterPro" id="IPR050173">
    <property type="entry name" value="ABC_transporter_C-like"/>
</dbReference>
<dbReference type="Pfam" id="PF24357">
    <property type="entry name" value="TMD0_ABC"/>
    <property type="match status" value="1"/>
</dbReference>
<keyword evidence="8 12" id="KW-1133">Transmembrane helix</keyword>
<feature type="transmembrane region" description="Helical" evidence="12">
    <location>
        <begin position="72"/>
        <end position="92"/>
    </location>
</feature>
<feature type="compositionally biased region" description="Basic and acidic residues" evidence="11">
    <location>
        <begin position="582"/>
        <end position="593"/>
    </location>
</feature>
<evidence type="ECO:0000256" key="6">
    <source>
        <dbReference type="ARBA" id="ARBA00022741"/>
    </source>
</evidence>
<sequence>MDCSIAADQAFGPSISQCRRTFDFTLFFEETIFSVVPSALFILLAVLRLSVLSKKPSLVRRGNLYSLKLATSVLYASIQFCVLIEYCTAAQVKTKASVPSSTLTFVAAILLSITSLLEHTRSAAPSFLLSIYLLITLLLDTVRIRTLWKIGEATALCSTFVAGFAVKLVLLVAESWSKRSNLSKKDSEVASEELAGFLSKSLFLWLNPLLMKGFGNWLTPPDLSPIDSTLSSTRLAKLFESVTYTHYGEFSTWLGRTSWHYPVAAQPIFPRLLLTGFAFAQPFLVSSILDYLQSTTARSRNDGYGLLGACVLVYVGIAITSGWYWQQTCRLTTMMRGVLISSIFSKTLKLRTDADSESKAMTLMIADVQGIVGSLNHLNEVWASVIETALATWLLERQVGLASLSMIALILVCTALTLKVSKMSGPRQQAWFAAMQNRIKPTSQMLTSFKAVKMLGADERIRILIQYLRNIEIKAAKPFRNLLVQKVILSYITLTLSPVLVFGTFIAVSKRDGSEFDISRLFTSLILISLLASPLIQLFQVIPSIGAAIGCLERIQTYLDIEEREDFRRVEDSTRQGPLNQSDHEKAGRDVEKAGNGEEDVVLSMTGASFSWTLTSRPVLKNVTLSVYRGQHVAIIGQVGSGKSLLLSAILGEALQTEGLTILSCPEVAYCSQTPWLENLSGMDIVSRYGDVDAAWIKSVVWACALEDVEGLKEWSEGSIGTAGVGLSGGQKQRLALARAVYSRKPLLLLDDPFSALDKKTRNLISVRLFGSGGLLRRLGITVIYTTHDEQFKGSADRVVQVDYDGALAELPHQRSNLLDLMEISSVPELLPEKTETVSKTNNTKKAPGVEGTKSTKSLVQDRTVYKTYFESVGTLHTGIFLAGGILFAFVLKFPDLWVQWWSEASYGPGSRSLNYWVGIYALLETLPLIALGAWVAHLMHRVIQNSARELHTKLLTTTLRAPFPYISKQDIGSILNRFNQDLMLIDTQLPLSMLNTNSCFFTALMQIILITMSVVYLLAVLPALFLVLYLIQNFYLRTSKQLRHLDLESKAALHTKFLETCSGLTTIRAFNWQENTNTEFLTLLDRSQEPVYLLPSVQRWLQLVLNLVVAGLTILVLGVAISVENKVKPAAIGVAFLNATTLGESLTNFIVSWTSLETSLGAVARISSFCRGTPAEKEPDVAEEMPYDWPPRGAIEFRNVSASYDSSSGSSETDEEKVLCLKDISFSIASGEKVAVCGRTGSGKSSLILTLMGMLTPSSGSVLIDGIDISHTPLSTLRKRLNAVPQDVFALAKTNREELNVRGGVNDKEMINVLTKCGIWEKLQESGGLDGEAGTTTFSAGEAQLFCFARAVLKSEYGRGGVVVIDEATSSVDEATEKKIHDLTVEMLREKTVVSVLHRLETAVKYDKILVLEEGKVGDFGTPVEVIQRCDLFSAFRGKENGSDESSVYT</sequence>
<dbReference type="GO" id="GO:0005524">
    <property type="term" value="F:ATP binding"/>
    <property type="evidence" value="ECO:0007669"/>
    <property type="project" value="UniProtKB-KW"/>
</dbReference>
<dbReference type="InterPro" id="IPR017871">
    <property type="entry name" value="ABC_transporter-like_CS"/>
</dbReference>
<dbReference type="InterPro" id="IPR044746">
    <property type="entry name" value="ABCC_6TM_D1"/>
</dbReference>
<dbReference type="InterPro" id="IPR044726">
    <property type="entry name" value="ABCC_6TM_D2"/>
</dbReference>
<feature type="transmembrane region" description="Helical" evidence="12">
    <location>
        <begin position="1008"/>
        <end position="1032"/>
    </location>
</feature>
<keyword evidence="9 12" id="KW-0472">Membrane</keyword>
<dbReference type="PROSITE" id="PS00211">
    <property type="entry name" value="ABC_TRANSPORTER_1"/>
    <property type="match status" value="2"/>
</dbReference>
<evidence type="ECO:0000313" key="16">
    <source>
        <dbReference type="Proteomes" id="UP000235786"/>
    </source>
</evidence>
<feature type="domain" description="ABC transporter" evidence="13">
    <location>
        <begin position="1196"/>
        <end position="1440"/>
    </location>
</feature>
<dbReference type="InterPro" id="IPR003439">
    <property type="entry name" value="ABC_transporter-like_ATP-bd"/>
</dbReference>
<dbReference type="SUPFAM" id="SSF90123">
    <property type="entry name" value="ABC transporter transmembrane region"/>
    <property type="match status" value="2"/>
</dbReference>
<dbReference type="OrthoDB" id="6500128at2759"/>
<name>A0A2J6SBS9_HYAVF</name>
<evidence type="ECO:0000256" key="3">
    <source>
        <dbReference type="ARBA" id="ARBA00022448"/>
    </source>
</evidence>
<evidence type="ECO:0000256" key="12">
    <source>
        <dbReference type="SAM" id="Phobius"/>
    </source>
</evidence>
<keyword evidence="5 12" id="KW-0812">Transmembrane</keyword>
<feature type="transmembrane region" description="Helical" evidence="12">
    <location>
        <begin position="32"/>
        <end position="51"/>
    </location>
</feature>
<gene>
    <name evidence="15" type="ORF">L207DRAFT_447045</name>
</gene>
<dbReference type="FunFam" id="3.40.50.300:FF:002145">
    <property type="entry name" value="ABC transporter (MsbA subfamily)"/>
    <property type="match status" value="1"/>
</dbReference>
<feature type="region of interest" description="Disordered" evidence="11">
    <location>
        <begin position="569"/>
        <end position="593"/>
    </location>
</feature>
<dbReference type="CDD" id="cd18580">
    <property type="entry name" value="ABC_6TM_ABCC_D2"/>
    <property type="match status" value="1"/>
</dbReference>